<dbReference type="AlphaFoldDB" id="A0A382SVE8"/>
<organism evidence="1">
    <name type="scientific">marine metagenome</name>
    <dbReference type="NCBI Taxonomy" id="408172"/>
    <lineage>
        <taxon>unclassified sequences</taxon>
        <taxon>metagenomes</taxon>
        <taxon>ecological metagenomes</taxon>
    </lineage>
</organism>
<gene>
    <name evidence="1" type="ORF">METZ01_LOCUS366002</name>
</gene>
<dbReference type="InterPro" id="IPR000246">
    <property type="entry name" value="Peptidase_T2"/>
</dbReference>
<dbReference type="GO" id="GO:0016811">
    <property type="term" value="F:hydrolase activity, acting on carbon-nitrogen (but not peptide) bonds, in linear amides"/>
    <property type="evidence" value="ECO:0007669"/>
    <property type="project" value="UniProtKB-ARBA"/>
</dbReference>
<dbReference type="PANTHER" id="PTHR10188">
    <property type="entry name" value="L-ASPARAGINASE"/>
    <property type="match status" value="1"/>
</dbReference>
<evidence type="ECO:0000313" key="1">
    <source>
        <dbReference type="EMBL" id="SVD13148.1"/>
    </source>
</evidence>
<protein>
    <recommendedName>
        <fullName evidence="2">Glycosylasparaginase</fullName>
    </recommendedName>
</protein>
<dbReference type="EMBL" id="UINC01131439">
    <property type="protein sequence ID" value="SVD13148.1"/>
    <property type="molecule type" value="Genomic_DNA"/>
</dbReference>
<dbReference type="SUPFAM" id="SSF56235">
    <property type="entry name" value="N-terminal nucleophile aminohydrolases (Ntn hydrolases)"/>
    <property type="match status" value="1"/>
</dbReference>
<sequence length="232" mass="24126">MSKVNPVVISTWYHGEKANDASAKVLLGRGSALDAVVAGAAVSEEDPAVMDVGYGGLPDEDGIVTLDAAVMGSDGSSGSVAGMEGIVNAAAVARKVMEETKHAMIVGEGAKRFALKMGFQEKNLLTEEAQRRWLEWKENPEQSTSWLNGQSHHETLGIVAMDQKGDLSGACTTSGAAWKIHGRVGDSPLIGAGLYVDNEVGAAAATGAGREVIAVCGSFLIVENMRRGISAQ</sequence>
<dbReference type="PANTHER" id="PTHR10188:SF6">
    <property type="entry name" value="N(4)-(BETA-N-ACETYLGLUCOSAMINYL)-L-ASPARAGINASE"/>
    <property type="match status" value="1"/>
</dbReference>
<feature type="non-terminal residue" evidence="1">
    <location>
        <position position="232"/>
    </location>
</feature>
<dbReference type="InterPro" id="IPR029055">
    <property type="entry name" value="Ntn_hydrolases_N"/>
</dbReference>
<proteinExistence type="predicted"/>
<dbReference type="Gene3D" id="3.60.20.30">
    <property type="entry name" value="(Glycosyl)asparaginase"/>
    <property type="match status" value="1"/>
</dbReference>
<reference evidence="1" key="1">
    <citation type="submission" date="2018-05" db="EMBL/GenBank/DDBJ databases">
        <authorList>
            <person name="Lanie J.A."/>
            <person name="Ng W.-L."/>
            <person name="Kazmierczak K.M."/>
            <person name="Andrzejewski T.M."/>
            <person name="Davidsen T.M."/>
            <person name="Wayne K.J."/>
            <person name="Tettelin H."/>
            <person name="Glass J.I."/>
            <person name="Rusch D."/>
            <person name="Podicherti R."/>
            <person name="Tsui H.-C.T."/>
            <person name="Winkler M.E."/>
        </authorList>
    </citation>
    <scope>NUCLEOTIDE SEQUENCE</scope>
</reference>
<dbReference type="GO" id="GO:0005737">
    <property type="term" value="C:cytoplasm"/>
    <property type="evidence" value="ECO:0007669"/>
    <property type="project" value="TreeGrafter"/>
</dbReference>
<name>A0A382SVE8_9ZZZZ</name>
<accession>A0A382SVE8</accession>
<dbReference type="Pfam" id="PF01112">
    <property type="entry name" value="Asparaginase_2"/>
    <property type="match status" value="1"/>
</dbReference>
<evidence type="ECO:0008006" key="2">
    <source>
        <dbReference type="Google" id="ProtNLM"/>
    </source>
</evidence>